<sequence>MLHDAAAVRMVSEIFHAGKTMHTSKDPLHGVTLEALLTDLVARYGWDELARHIKINCFKSDPSIKSSLKFLRRTPWARKEVENFYLDSLEGLIDKPADAGPWANWQKK</sequence>
<dbReference type="Proteomes" id="UP000008881">
    <property type="component" value="Chromosome"/>
</dbReference>
<evidence type="ECO:0000313" key="1">
    <source>
        <dbReference type="EMBL" id="AEG98661.1"/>
    </source>
</evidence>
<dbReference type="InterPro" id="IPR018668">
    <property type="entry name" value="DNA-binding_VF530-like"/>
</dbReference>
<reference evidence="1 2" key="1">
    <citation type="journal article" date="2012" name="J. Bacteriol.">
        <title>Complete genome sequence of Enterobacter aerogenes KCTC 2190.</title>
        <authorList>
            <person name="Shin S.H."/>
            <person name="Kim S."/>
            <person name="Kim J.Y."/>
            <person name="Lee S."/>
            <person name="Um Y."/>
            <person name="Oh M.K."/>
            <person name="Kim Y.R."/>
            <person name="Lee J."/>
            <person name="Yang K.S."/>
        </authorList>
    </citation>
    <scope>NUCLEOTIDE SEQUENCE [LARGE SCALE GENOMIC DNA]</scope>
    <source>
        <strain evidence="1 2">KCTC 2190</strain>
    </source>
</reference>
<evidence type="ECO:0000313" key="2">
    <source>
        <dbReference type="Proteomes" id="UP000008881"/>
    </source>
</evidence>
<dbReference type="AlphaFoldDB" id="A0A0H3FVR5"/>
<evidence type="ECO:0008006" key="3">
    <source>
        <dbReference type="Google" id="ProtNLM"/>
    </source>
</evidence>
<dbReference type="Pfam" id="PF09905">
    <property type="entry name" value="VF530"/>
    <property type="match status" value="1"/>
</dbReference>
<dbReference type="PATRIC" id="fig|1028307.3.peg.3750"/>
<dbReference type="InterPro" id="IPR036361">
    <property type="entry name" value="SAP_dom_sf"/>
</dbReference>
<dbReference type="HOGENOM" id="CLU_151208_1_1_6"/>
<protein>
    <recommendedName>
        <fullName evidence="3">DUF2132 domain-containing protein</fullName>
    </recommendedName>
</protein>
<keyword evidence="2" id="KW-1185">Reference proteome</keyword>
<dbReference type="KEGG" id="eae:EAE_18770"/>
<dbReference type="eggNOG" id="COG4628">
    <property type="taxonomic scope" value="Bacteria"/>
</dbReference>
<gene>
    <name evidence="1" type="ordered locus">EAE_18770</name>
</gene>
<dbReference type="EMBL" id="CP002824">
    <property type="protein sequence ID" value="AEG98661.1"/>
    <property type="molecule type" value="Genomic_DNA"/>
</dbReference>
<name>A0A0H3FVR5_KLEAK</name>
<proteinExistence type="predicted"/>
<accession>A0A0H3FVR5</accession>
<dbReference type="GO" id="GO:0003677">
    <property type="term" value="F:DNA binding"/>
    <property type="evidence" value="ECO:0007669"/>
    <property type="project" value="InterPro"/>
</dbReference>
<organism evidence="1 2">
    <name type="scientific">Klebsiella aerogenes (strain ATCC 13048 / DSM 30053 / CCUG 1429 / JCM 1235 / KCTC 2190 / NBRC 13534 / NCIMB 10102 / NCTC 10006 / CDC 819-56)</name>
    <name type="common">Enterobacter aerogenes</name>
    <dbReference type="NCBI Taxonomy" id="1028307"/>
    <lineage>
        <taxon>Bacteria</taxon>
        <taxon>Pseudomonadati</taxon>
        <taxon>Pseudomonadota</taxon>
        <taxon>Gammaproteobacteria</taxon>
        <taxon>Enterobacterales</taxon>
        <taxon>Enterobacteriaceae</taxon>
        <taxon>Klebsiella/Raoultella group</taxon>
        <taxon>Klebsiella</taxon>
    </lineage>
</organism>
<dbReference type="OrthoDB" id="9806870at2"/>
<dbReference type="Gene3D" id="1.10.720.30">
    <property type="entry name" value="SAP domain"/>
    <property type="match status" value="1"/>
</dbReference>